<feature type="region of interest" description="Disordered" evidence="1">
    <location>
        <begin position="146"/>
        <end position="241"/>
    </location>
</feature>
<dbReference type="AlphaFoldDB" id="A0AB34GUR0"/>
<feature type="compositionally biased region" description="Low complexity" evidence="1">
    <location>
        <begin position="197"/>
        <end position="220"/>
    </location>
</feature>
<proteinExistence type="predicted"/>
<evidence type="ECO:0000256" key="1">
    <source>
        <dbReference type="SAM" id="MobiDB-lite"/>
    </source>
</evidence>
<name>A0AB34GUR0_ESCRO</name>
<reference evidence="2 3" key="1">
    <citation type="submission" date="2022-11" db="EMBL/GenBank/DDBJ databases">
        <title>Whole genome sequence of Eschrichtius robustus ER-17-0199.</title>
        <authorList>
            <person name="Bruniche-Olsen A."/>
            <person name="Black A.N."/>
            <person name="Fields C.J."/>
            <person name="Walden K."/>
            <person name="Dewoody J.A."/>
        </authorList>
    </citation>
    <scope>NUCLEOTIDE SEQUENCE [LARGE SCALE GENOMIC DNA]</scope>
    <source>
        <strain evidence="2">ER-17-0199</strain>
        <tissue evidence="2">Blubber</tissue>
    </source>
</reference>
<dbReference type="EMBL" id="JAIQCJ010002079">
    <property type="protein sequence ID" value="KAJ8783843.1"/>
    <property type="molecule type" value="Genomic_DNA"/>
</dbReference>
<evidence type="ECO:0000313" key="3">
    <source>
        <dbReference type="Proteomes" id="UP001159641"/>
    </source>
</evidence>
<sequence>MLLLQLVRDHQPVWSGLCPSQRYLAFHPDCSASTRETDRPRPRYNELTCLLDPREALHAWQTRGAMAPAAHKYRGNEADGMGPAGCDMPGWAGAAGAVGLTGARGKTGSTWLPCALKFKVWKRSGAWFYKGIPKYILPLKTPGQADHPHFRPLPMEPAEQEPRSTESGRVYTWARDRDWVGSPPGPQSTRPLESGFPSPSAAPSSMVRGARQQAGVRAAVCGPDQSLSAKPGPRSTPFSPN</sequence>
<protein>
    <submittedName>
        <fullName evidence="2">Uncharacterized protein</fullName>
    </submittedName>
</protein>
<comment type="caution">
    <text evidence="2">The sequence shown here is derived from an EMBL/GenBank/DDBJ whole genome shotgun (WGS) entry which is preliminary data.</text>
</comment>
<organism evidence="2 3">
    <name type="scientific">Eschrichtius robustus</name>
    <name type="common">California gray whale</name>
    <name type="synonym">Eschrichtius gibbosus</name>
    <dbReference type="NCBI Taxonomy" id="9764"/>
    <lineage>
        <taxon>Eukaryota</taxon>
        <taxon>Metazoa</taxon>
        <taxon>Chordata</taxon>
        <taxon>Craniata</taxon>
        <taxon>Vertebrata</taxon>
        <taxon>Euteleostomi</taxon>
        <taxon>Mammalia</taxon>
        <taxon>Eutheria</taxon>
        <taxon>Laurasiatheria</taxon>
        <taxon>Artiodactyla</taxon>
        <taxon>Whippomorpha</taxon>
        <taxon>Cetacea</taxon>
        <taxon>Mysticeti</taxon>
        <taxon>Eschrichtiidae</taxon>
        <taxon>Eschrichtius</taxon>
    </lineage>
</organism>
<accession>A0AB34GUR0</accession>
<keyword evidence="3" id="KW-1185">Reference proteome</keyword>
<evidence type="ECO:0000313" key="2">
    <source>
        <dbReference type="EMBL" id="KAJ8783843.1"/>
    </source>
</evidence>
<gene>
    <name evidence="2" type="ORF">J1605_008886</name>
</gene>
<dbReference type="Proteomes" id="UP001159641">
    <property type="component" value="Unassembled WGS sequence"/>
</dbReference>